<dbReference type="eggNOG" id="ENOG502TFUM">
    <property type="taxonomic scope" value="Eukaryota"/>
</dbReference>
<feature type="region of interest" description="Disordered" evidence="1">
    <location>
        <begin position="1"/>
        <end position="153"/>
    </location>
</feature>
<dbReference type="GeneID" id="11532227"/>
<accession>G8BN05</accession>
<reference evidence="2 3" key="1">
    <citation type="journal article" date="2011" name="Proc. Natl. Acad. Sci. U.S.A.">
        <title>Evolutionary erosion of yeast sex chromosomes by mating-type switching accidents.</title>
        <authorList>
            <person name="Gordon J.L."/>
            <person name="Armisen D."/>
            <person name="Proux-Wera E."/>
            <person name="Oheigeartaigh S.S."/>
            <person name="Byrne K.P."/>
            <person name="Wolfe K.H."/>
        </authorList>
    </citation>
    <scope>NUCLEOTIDE SEQUENCE [LARGE SCALE GENOMIC DNA]</scope>
    <source>
        <strain evidence="3">ATCC 24235 / CBS 4417 / NBRC 1672 / NRRL Y-8282 / UCD 70-5</strain>
    </source>
</reference>
<organism evidence="2 3">
    <name type="scientific">Tetrapisispora phaffii (strain ATCC 24235 / CBS 4417 / NBRC 1672 / NRRL Y-8282 / UCD 70-5)</name>
    <name type="common">Yeast</name>
    <name type="synonym">Fabospora phaffii</name>
    <dbReference type="NCBI Taxonomy" id="1071381"/>
    <lineage>
        <taxon>Eukaryota</taxon>
        <taxon>Fungi</taxon>
        <taxon>Dikarya</taxon>
        <taxon>Ascomycota</taxon>
        <taxon>Saccharomycotina</taxon>
        <taxon>Saccharomycetes</taxon>
        <taxon>Saccharomycetales</taxon>
        <taxon>Saccharomycetaceae</taxon>
        <taxon>Tetrapisispora</taxon>
    </lineage>
</organism>
<dbReference type="Proteomes" id="UP000005666">
    <property type="component" value="Chromosome 1"/>
</dbReference>
<feature type="compositionally biased region" description="Polar residues" evidence="1">
    <location>
        <begin position="111"/>
        <end position="128"/>
    </location>
</feature>
<name>G8BN05_TETPH</name>
<sequence length="469" mass="53785">MTSGSRELPKDYRHLQIPNSDAHTYESYSQHSYRDGSDSRQSPNYMRPQHSPAANRQRKYYNDTAGNSLSRGNSHSTVRSRQNQSRNISPVSISSVDSNSSMGSQNMGNSHYTTHTQRSRGDSYSYSANHMPASHTSPHIKPIASNGSGYEQNNWRNSRQKARVSMYHDVYVNTENMRMNNKRGVNMGQYDTSATNNSNKWNVESTYDYNPYSNNNDSGYLSLYLTPYQIQRKKMQSCFTFPNGEKFTPKEEIKRQNKALEEQLACGNKEERNKNGLPISNNNRNSNNNNNSHTNMNNADKPKTLVGSIARIFGMKKKSNFQTMNINTAEKESDRMYFAEPKDHQHNIPNFRSNQVDGSDSVLLKINDISDADSPSTFMNNSTKKIKFSNDVDIRGTWSSLEYERKPDIITVSYDHFIEGPLNSQDSITRDQQNQSPSSKKIKAEVNKFKETEMFVHQDSIQYTHYFIL</sequence>
<feature type="compositionally biased region" description="Polar residues" evidence="1">
    <location>
        <begin position="17"/>
        <end position="31"/>
    </location>
</feature>
<evidence type="ECO:0000313" key="3">
    <source>
        <dbReference type="Proteomes" id="UP000005666"/>
    </source>
</evidence>
<feature type="compositionally biased region" description="Low complexity" evidence="1">
    <location>
        <begin position="280"/>
        <end position="298"/>
    </location>
</feature>
<dbReference type="AlphaFoldDB" id="G8BN05"/>
<evidence type="ECO:0000313" key="2">
    <source>
        <dbReference type="EMBL" id="CCE61283.1"/>
    </source>
</evidence>
<protein>
    <submittedName>
        <fullName evidence="2">Uncharacterized protein</fullName>
    </submittedName>
</protein>
<feature type="compositionally biased region" description="Polar residues" evidence="1">
    <location>
        <begin position="64"/>
        <end position="86"/>
    </location>
</feature>
<keyword evidence="3" id="KW-1185">Reference proteome</keyword>
<feature type="compositionally biased region" description="Low complexity" evidence="1">
    <location>
        <begin position="87"/>
        <end position="110"/>
    </location>
</feature>
<dbReference type="RefSeq" id="XP_003683717.1">
    <property type="nucleotide sequence ID" value="XM_003683669.1"/>
</dbReference>
<dbReference type="KEGG" id="tpf:TPHA_0A02010"/>
<dbReference type="OrthoDB" id="5563016at2759"/>
<evidence type="ECO:0000256" key="1">
    <source>
        <dbReference type="SAM" id="MobiDB-lite"/>
    </source>
</evidence>
<dbReference type="HOGENOM" id="CLU_582888_0_0_1"/>
<feature type="region of interest" description="Disordered" evidence="1">
    <location>
        <begin position="268"/>
        <end position="301"/>
    </location>
</feature>
<dbReference type="EMBL" id="HE612856">
    <property type="protein sequence ID" value="CCE61283.1"/>
    <property type="molecule type" value="Genomic_DNA"/>
</dbReference>
<proteinExistence type="predicted"/>
<gene>
    <name evidence="2" type="primary">TPHA0A02010</name>
    <name evidence="2" type="ordered locus">TPHA_0A02010</name>
</gene>